<proteinExistence type="predicted"/>
<name>A0A0E9WXG7_ANGAN</name>
<dbReference type="EMBL" id="GBXM01013375">
    <property type="protein sequence ID" value="JAH95202.1"/>
    <property type="molecule type" value="Transcribed_RNA"/>
</dbReference>
<keyword evidence="1" id="KW-0472">Membrane</keyword>
<keyword evidence="1" id="KW-0812">Transmembrane</keyword>
<organism evidence="2">
    <name type="scientific">Anguilla anguilla</name>
    <name type="common">European freshwater eel</name>
    <name type="synonym">Muraena anguilla</name>
    <dbReference type="NCBI Taxonomy" id="7936"/>
    <lineage>
        <taxon>Eukaryota</taxon>
        <taxon>Metazoa</taxon>
        <taxon>Chordata</taxon>
        <taxon>Craniata</taxon>
        <taxon>Vertebrata</taxon>
        <taxon>Euteleostomi</taxon>
        <taxon>Actinopterygii</taxon>
        <taxon>Neopterygii</taxon>
        <taxon>Teleostei</taxon>
        <taxon>Anguilliformes</taxon>
        <taxon>Anguillidae</taxon>
        <taxon>Anguilla</taxon>
    </lineage>
</organism>
<reference evidence="2" key="2">
    <citation type="journal article" date="2015" name="Fish Shellfish Immunol.">
        <title>Early steps in the European eel (Anguilla anguilla)-Vibrio vulnificus interaction in the gills: Role of the RtxA13 toxin.</title>
        <authorList>
            <person name="Callol A."/>
            <person name="Pajuelo D."/>
            <person name="Ebbesson L."/>
            <person name="Teles M."/>
            <person name="MacKenzie S."/>
            <person name="Amaro C."/>
        </authorList>
    </citation>
    <scope>NUCLEOTIDE SEQUENCE</scope>
</reference>
<accession>A0A0E9WXG7</accession>
<keyword evidence="1" id="KW-1133">Transmembrane helix</keyword>
<protein>
    <submittedName>
        <fullName evidence="2">Uncharacterized protein</fullName>
    </submittedName>
</protein>
<feature type="transmembrane region" description="Helical" evidence="1">
    <location>
        <begin position="58"/>
        <end position="75"/>
    </location>
</feature>
<dbReference type="AlphaFoldDB" id="A0A0E9WXG7"/>
<sequence>MMSQRSSGTLMTQRVCVAGILGNVVPMQWRAEGGGSKTVLRFQASRGRCHIALSKGKVLVAFICIYFTLTLFYSFRKSIDSINVN</sequence>
<evidence type="ECO:0000256" key="1">
    <source>
        <dbReference type="SAM" id="Phobius"/>
    </source>
</evidence>
<evidence type="ECO:0000313" key="2">
    <source>
        <dbReference type="EMBL" id="JAH95202.1"/>
    </source>
</evidence>
<reference evidence="2" key="1">
    <citation type="submission" date="2014-11" db="EMBL/GenBank/DDBJ databases">
        <authorList>
            <person name="Amaro Gonzalez C."/>
        </authorList>
    </citation>
    <scope>NUCLEOTIDE SEQUENCE</scope>
</reference>